<evidence type="ECO:0000313" key="3">
    <source>
        <dbReference type="Proteomes" id="UP000322165"/>
    </source>
</evidence>
<reference evidence="2 3" key="2">
    <citation type="submission" date="2019-09" db="EMBL/GenBank/DDBJ databases">
        <authorList>
            <person name="Mazur A."/>
        </authorList>
    </citation>
    <scope>NUCLEOTIDE SEQUENCE [LARGE SCALE GENOMIC DNA]</scope>
    <source>
        <strain evidence="2 3">3729k</strain>
    </source>
</reference>
<evidence type="ECO:0000256" key="1">
    <source>
        <dbReference type="SAM" id="SignalP"/>
    </source>
</evidence>
<dbReference type="Proteomes" id="UP000322165">
    <property type="component" value="Unassembled WGS sequence"/>
</dbReference>
<accession>A0A5B2ZBQ1</accession>
<dbReference type="EMBL" id="VUOD01000005">
    <property type="protein sequence ID" value="KAA2284710.1"/>
    <property type="molecule type" value="Genomic_DNA"/>
</dbReference>
<proteinExistence type="predicted"/>
<feature type="signal peptide" evidence="1">
    <location>
        <begin position="1"/>
        <end position="23"/>
    </location>
</feature>
<dbReference type="RefSeq" id="WP_149860768.1">
    <property type="nucleotide sequence ID" value="NZ_VUOD01000005.1"/>
</dbReference>
<sequence length="335" mass="35931">MPLTRPLMIACLALGLAAGHSHADVPLPARFEADQVWLVPRLDGRELRLFTDTGGGWNAIGREIAEAAGWPIEVVDTGQGELAVVPFPAFDEGHGIPAPPAHFMQGRLALAEPARLFGGDGFLGGRWFADGIWDFDYPAGTLTRRDAAVPPAGSHAVPLGFQVDAAGRRTTHFPSMDIVVDGETLPVLLDTGATAHLTENSAPLFGREPDDMMGVSFIEQEVFERWVRRHPDWRVIEAGDRKGPQLRRMIEVPAVTIAGYTVGPVWFSEQPAGAFQQYMATMMDRPTWGAIGGSALKHFRVLVDYPGATAHFLPADAAGDATGRHTDAGDGKAGG</sequence>
<reference evidence="2 3" key="1">
    <citation type="submission" date="2019-09" db="EMBL/GenBank/DDBJ databases">
        <title>Arenimonas chukotkensis sp. nov., a bacterium isolated from Chukotka hot spring, Arctic region, Russia.</title>
        <authorList>
            <person name="Zayulina K.S."/>
            <person name="Prokofeva M.I."/>
            <person name="Elcheninov A.G."/>
            <person name="Novikov A."/>
            <person name="Kochetkova T.V."/>
            <person name="Kublanov I.V."/>
        </authorList>
    </citation>
    <scope>NUCLEOTIDE SEQUENCE [LARGE SCALE GENOMIC DNA]</scope>
    <source>
        <strain evidence="2 3">3729k</strain>
    </source>
</reference>
<gene>
    <name evidence="2" type="ORF">F0415_08400</name>
</gene>
<dbReference type="AlphaFoldDB" id="A0A5B2ZBQ1"/>
<organism evidence="2 3">
    <name type="scientific">Arenimonas fontis</name>
    <dbReference type="NCBI Taxonomy" id="2608255"/>
    <lineage>
        <taxon>Bacteria</taxon>
        <taxon>Pseudomonadati</taxon>
        <taxon>Pseudomonadota</taxon>
        <taxon>Gammaproteobacteria</taxon>
        <taxon>Lysobacterales</taxon>
        <taxon>Lysobacteraceae</taxon>
        <taxon>Arenimonas</taxon>
    </lineage>
</organism>
<comment type="caution">
    <text evidence="2">The sequence shown here is derived from an EMBL/GenBank/DDBJ whole genome shotgun (WGS) entry which is preliminary data.</text>
</comment>
<evidence type="ECO:0008006" key="4">
    <source>
        <dbReference type="Google" id="ProtNLM"/>
    </source>
</evidence>
<evidence type="ECO:0000313" key="2">
    <source>
        <dbReference type="EMBL" id="KAA2284710.1"/>
    </source>
</evidence>
<feature type="chain" id="PRO_5022925795" description="Aspartyl protease" evidence="1">
    <location>
        <begin position="24"/>
        <end position="335"/>
    </location>
</feature>
<keyword evidence="3" id="KW-1185">Reference proteome</keyword>
<name>A0A5B2ZBQ1_9GAMM</name>
<protein>
    <recommendedName>
        <fullName evidence="4">Aspartyl protease</fullName>
    </recommendedName>
</protein>
<keyword evidence="1" id="KW-0732">Signal</keyword>